<organism evidence="2 3">
    <name type="scientific">Modicella reniformis</name>
    <dbReference type="NCBI Taxonomy" id="1440133"/>
    <lineage>
        <taxon>Eukaryota</taxon>
        <taxon>Fungi</taxon>
        <taxon>Fungi incertae sedis</taxon>
        <taxon>Mucoromycota</taxon>
        <taxon>Mortierellomycotina</taxon>
        <taxon>Mortierellomycetes</taxon>
        <taxon>Mortierellales</taxon>
        <taxon>Mortierellaceae</taxon>
        <taxon>Modicella</taxon>
    </lineage>
</organism>
<accession>A0A9P6LS32</accession>
<dbReference type="OrthoDB" id="2443848at2759"/>
<feature type="region of interest" description="Disordered" evidence="1">
    <location>
        <begin position="1"/>
        <end position="33"/>
    </location>
</feature>
<evidence type="ECO:0000313" key="3">
    <source>
        <dbReference type="Proteomes" id="UP000749646"/>
    </source>
</evidence>
<evidence type="ECO:0000256" key="1">
    <source>
        <dbReference type="SAM" id="MobiDB-lite"/>
    </source>
</evidence>
<dbReference type="AlphaFoldDB" id="A0A9P6LS32"/>
<dbReference type="Proteomes" id="UP000749646">
    <property type="component" value="Unassembled WGS sequence"/>
</dbReference>
<sequence>MAKRPLTPAVDQPLPPQKAQRTDDDGTNTEAGNLEGSLLITKLTYEIFGVRPKKPELRAMDYLESLMSLSAPTPKTSDYLAFMRVECPAVPEMIVARAWNMIKRHLGDTKKEDYLGVDHLFDIGEFLAAFKEVPEIDESEMSTAAAAAMPPPHNMATPDAAASSSRSSKAPTNRSRSNSMSNSGNSSSGHPSQGQIMAMKSLFKANFNKFQGTPWSLPSGTVFDDHLCEAIMGLEQETALHSFIIEDVGALLQLFEVEMDQDKIRSAMVTPQGKGLLELSGAEAKYLDQFNKPRDELVEFIADQSWRSVAKALEDKPSTEFQKVAYWCVAPGEVHSEASAHRRNKQRTCQERQQVGHKVDGMVVFPARSLEILYMETVKKDSGVNSTKYLHDTKKLFKLKDAHDAIRERTATLHQHPGRFYQAIPEVTMSLSPVWMCYDKDTTIGVIAWVLRLRKTILAVTESAFKWTSLPKDGQRPGDHDDRMAPTMTSPQLLPTTPAILDEVIPPLVLFLSLFVIHYHRALYICNTLYQQIRLVANHMRA</sequence>
<reference evidence="2" key="1">
    <citation type="journal article" date="2020" name="Fungal Divers.">
        <title>Resolving the Mortierellaceae phylogeny through synthesis of multi-gene phylogenetics and phylogenomics.</title>
        <authorList>
            <person name="Vandepol N."/>
            <person name="Liber J."/>
            <person name="Desiro A."/>
            <person name="Na H."/>
            <person name="Kennedy M."/>
            <person name="Barry K."/>
            <person name="Grigoriev I.V."/>
            <person name="Miller A.N."/>
            <person name="O'Donnell K."/>
            <person name="Stajich J.E."/>
            <person name="Bonito G."/>
        </authorList>
    </citation>
    <scope>NUCLEOTIDE SEQUENCE</scope>
    <source>
        <strain evidence="2">MES-2147</strain>
    </source>
</reference>
<keyword evidence="3" id="KW-1185">Reference proteome</keyword>
<feature type="region of interest" description="Disordered" evidence="1">
    <location>
        <begin position="141"/>
        <end position="193"/>
    </location>
</feature>
<evidence type="ECO:0000313" key="2">
    <source>
        <dbReference type="EMBL" id="KAF9924924.1"/>
    </source>
</evidence>
<comment type="caution">
    <text evidence="2">The sequence shown here is derived from an EMBL/GenBank/DDBJ whole genome shotgun (WGS) entry which is preliminary data.</text>
</comment>
<feature type="compositionally biased region" description="Low complexity" evidence="1">
    <location>
        <begin position="143"/>
        <end position="189"/>
    </location>
</feature>
<proteinExistence type="predicted"/>
<gene>
    <name evidence="2" type="ORF">BGZ65_008055</name>
</gene>
<dbReference type="EMBL" id="JAAAHW010010539">
    <property type="protein sequence ID" value="KAF9924924.1"/>
    <property type="molecule type" value="Genomic_DNA"/>
</dbReference>
<name>A0A9P6LS32_9FUNG</name>
<protein>
    <submittedName>
        <fullName evidence="2">Uncharacterized protein</fullName>
    </submittedName>
</protein>